<evidence type="ECO:0000256" key="2">
    <source>
        <dbReference type="HAMAP-Rule" id="MF_00460"/>
    </source>
</evidence>
<name>A0ABP8QG64_9GAMM</name>
<evidence type="ECO:0000313" key="3">
    <source>
        <dbReference type="EMBL" id="GAA4502880.1"/>
    </source>
</evidence>
<reference evidence="4" key="1">
    <citation type="journal article" date="2019" name="Int. J. Syst. Evol. Microbiol.">
        <title>The Global Catalogue of Microorganisms (GCM) 10K type strain sequencing project: providing services to taxonomists for standard genome sequencing and annotation.</title>
        <authorList>
            <consortium name="The Broad Institute Genomics Platform"/>
            <consortium name="The Broad Institute Genome Sequencing Center for Infectious Disease"/>
            <person name="Wu L."/>
            <person name="Ma J."/>
        </authorList>
    </citation>
    <scope>NUCLEOTIDE SEQUENCE [LARGE SCALE GENOMIC DNA]</scope>
    <source>
        <strain evidence="4">JCM 32226</strain>
    </source>
</reference>
<dbReference type="EMBL" id="BAABFC010000022">
    <property type="protein sequence ID" value="GAA4502880.1"/>
    <property type="molecule type" value="Genomic_DNA"/>
</dbReference>
<evidence type="ECO:0000313" key="4">
    <source>
        <dbReference type="Proteomes" id="UP001501321"/>
    </source>
</evidence>
<comment type="similarity">
    <text evidence="1 2">Belongs to the UPF0125 (RnfH) family.</text>
</comment>
<dbReference type="InterPro" id="IPR037021">
    <property type="entry name" value="RnfH_sf"/>
</dbReference>
<keyword evidence="4" id="KW-1185">Reference proteome</keyword>
<organism evidence="3 4">
    <name type="scientific">Pseudaeromonas paramecii</name>
    <dbReference type="NCBI Taxonomy" id="2138166"/>
    <lineage>
        <taxon>Bacteria</taxon>
        <taxon>Pseudomonadati</taxon>
        <taxon>Pseudomonadota</taxon>
        <taxon>Gammaproteobacteria</taxon>
        <taxon>Aeromonadales</taxon>
        <taxon>Aeromonadaceae</taxon>
        <taxon>Pseudaeromonas</taxon>
    </lineage>
</organism>
<comment type="caution">
    <text evidence="3">The sequence shown here is derived from an EMBL/GenBank/DDBJ whole genome shotgun (WGS) entry which is preliminary data.</text>
</comment>
<proteinExistence type="inferred from homology"/>
<dbReference type="PANTHER" id="PTHR37483:SF1">
    <property type="entry name" value="UPF0125 PROTEIN RATB"/>
    <property type="match status" value="1"/>
</dbReference>
<dbReference type="InterPro" id="IPR016155">
    <property type="entry name" value="Mopterin_synth/thiamin_S_b"/>
</dbReference>
<dbReference type="RefSeq" id="WP_345014291.1">
    <property type="nucleotide sequence ID" value="NZ_BAABFC010000022.1"/>
</dbReference>
<dbReference type="SUPFAM" id="SSF54285">
    <property type="entry name" value="MoaD/ThiS"/>
    <property type="match status" value="1"/>
</dbReference>
<dbReference type="Proteomes" id="UP001501321">
    <property type="component" value="Unassembled WGS sequence"/>
</dbReference>
<dbReference type="Gene3D" id="3.10.20.280">
    <property type="entry name" value="RnfH-like"/>
    <property type="match status" value="1"/>
</dbReference>
<dbReference type="HAMAP" id="MF_00460">
    <property type="entry name" value="UPF0125_RnfH"/>
    <property type="match status" value="1"/>
</dbReference>
<gene>
    <name evidence="3" type="ORF">GCM10023095_28350</name>
</gene>
<dbReference type="PANTHER" id="PTHR37483">
    <property type="entry name" value="UPF0125 PROTEIN RATB"/>
    <property type="match status" value="1"/>
</dbReference>
<sequence>MVSDKTRVEVVYALPQKQTLLSVAFTEGLTARQAIERSGILTRYPEIDLAQCKIGSYSRLIPLEEPLLGGERIEIYRPLLADPKELRRLRAEQAAKSGQ</sequence>
<accession>A0ABP8QG64</accession>
<protein>
    <recommendedName>
        <fullName evidence="2">UPF0125 protein GCM10023095_28350</fullName>
    </recommendedName>
</protein>
<dbReference type="NCBIfam" id="NF002490">
    <property type="entry name" value="PRK01777.1"/>
    <property type="match status" value="1"/>
</dbReference>
<dbReference type="Pfam" id="PF03658">
    <property type="entry name" value="Ub-RnfH"/>
    <property type="match status" value="1"/>
</dbReference>
<evidence type="ECO:0000256" key="1">
    <source>
        <dbReference type="ARBA" id="ARBA00010645"/>
    </source>
</evidence>
<dbReference type="InterPro" id="IPR005346">
    <property type="entry name" value="RnfH"/>
</dbReference>